<keyword evidence="5 12" id="KW-0812">Transmembrane</keyword>
<keyword evidence="8 12" id="KW-0443">Lipid metabolism</keyword>
<dbReference type="CTD" id="6752859"/>
<dbReference type="PROSITE" id="PS01188">
    <property type="entry name" value="ELO"/>
    <property type="match status" value="1"/>
</dbReference>
<protein>
    <recommendedName>
        <fullName evidence="12">Elongation of very long chain fatty acids protein</fullName>
        <ecNumber evidence="12">2.3.1.199</ecNumber>
    </recommendedName>
    <alternativeName>
        <fullName evidence="12">Very-long-chain 3-oxoacyl-CoA synthase</fullName>
    </alternativeName>
</protein>
<dbReference type="EMBL" id="DS985244">
    <property type="protein sequence ID" value="EDV26126.1"/>
    <property type="molecule type" value="Genomic_DNA"/>
</dbReference>
<organism evidence="13 14">
    <name type="scientific">Trichoplax adhaerens</name>
    <name type="common">Trichoplax reptans</name>
    <dbReference type="NCBI Taxonomy" id="10228"/>
    <lineage>
        <taxon>Eukaryota</taxon>
        <taxon>Metazoa</taxon>
        <taxon>Placozoa</taxon>
        <taxon>Uniplacotomia</taxon>
        <taxon>Trichoplacea</taxon>
        <taxon>Trichoplacidae</taxon>
        <taxon>Trichoplax</taxon>
    </lineage>
</organism>
<feature type="transmembrane region" description="Helical" evidence="12">
    <location>
        <begin position="162"/>
        <end position="187"/>
    </location>
</feature>
<evidence type="ECO:0000256" key="7">
    <source>
        <dbReference type="ARBA" id="ARBA00022989"/>
    </source>
</evidence>
<evidence type="ECO:0000256" key="5">
    <source>
        <dbReference type="ARBA" id="ARBA00022692"/>
    </source>
</evidence>
<feature type="non-terminal residue" evidence="13">
    <location>
        <position position="1"/>
    </location>
</feature>
<evidence type="ECO:0000256" key="8">
    <source>
        <dbReference type="ARBA" id="ARBA00023098"/>
    </source>
</evidence>
<dbReference type="PhylomeDB" id="B3RW66"/>
<dbReference type="InterPro" id="IPR002076">
    <property type="entry name" value="ELO_fam"/>
</dbReference>
<evidence type="ECO:0000256" key="9">
    <source>
        <dbReference type="ARBA" id="ARBA00023136"/>
    </source>
</evidence>
<keyword evidence="7 12" id="KW-1133">Transmembrane helix</keyword>
<dbReference type="Proteomes" id="UP000009022">
    <property type="component" value="Unassembled WGS sequence"/>
</dbReference>
<accession>B3RW66</accession>
<dbReference type="eggNOG" id="KOG3071">
    <property type="taxonomic scope" value="Eukaryota"/>
</dbReference>
<dbReference type="GO" id="GO:0034626">
    <property type="term" value="P:fatty acid elongation, polyunsaturated fatty acid"/>
    <property type="evidence" value="ECO:0000318"/>
    <property type="project" value="GO_Central"/>
</dbReference>
<evidence type="ECO:0000256" key="2">
    <source>
        <dbReference type="ARBA" id="ARBA00007263"/>
    </source>
</evidence>
<evidence type="ECO:0000256" key="11">
    <source>
        <dbReference type="ARBA" id="ARBA00047375"/>
    </source>
</evidence>
<dbReference type="EC" id="2.3.1.199" evidence="12"/>
<dbReference type="GO" id="GO:0019367">
    <property type="term" value="P:fatty acid elongation, saturated fatty acid"/>
    <property type="evidence" value="ECO:0000318"/>
    <property type="project" value="GO_Central"/>
</dbReference>
<gene>
    <name evidence="13" type="ORF">TRIADDRAFT_24481</name>
</gene>
<keyword evidence="14" id="KW-1185">Reference proteome</keyword>
<dbReference type="RefSeq" id="XP_002112159.1">
    <property type="nucleotide sequence ID" value="XM_002112123.1"/>
</dbReference>
<dbReference type="GeneID" id="6752859"/>
<evidence type="ECO:0000256" key="4">
    <source>
        <dbReference type="ARBA" id="ARBA00022679"/>
    </source>
</evidence>
<evidence type="ECO:0000256" key="1">
    <source>
        <dbReference type="ARBA" id="ARBA00004141"/>
    </source>
</evidence>
<dbReference type="STRING" id="10228.B3RW66"/>
<dbReference type="PANTHER" id="PTHR11157">
    <property type="entry name" value="FATTY ACID ACYL TRANSFERASE-RELATED"/>
    <property type="match status" value="1"/>
</dbReference>
<dbReference type="AlphaFoldDB" id="B3RW66"/>
<dbReference type="InParanoid" id="B3RW66"/>
<dbReference type="OMA" id="GYLYHGF"/>
<keyword evidence="6 12" id="KW-0276">Fatty acid metabolism</keyword>
<comment type="subcellular location">
    <subcellularLocation>
        <location evidence="1">Membrane</location>
        <topology evidence="1">Multi-pass membrane protein</topology>
    </subcellularLocation>
</comment>
<dbReference type="GO" id="GO:0034625">
    <property type="term" value="P:fatty acid elongation, monounsaturated fatty acid"/>
    <property type="evidence" value="ECO:0000318"/>
    <property type="project" value="GO_Central"/>
</dbReference>
<reference evidence="13 14" key="1">
    <citation type="journal article" date="2008" name="Nature">
        <title>The Trichoplax genome and the nature of placozoans.</title>
        <authorList>
            <person name="Srivastava M."/>
            <person name="Begovic E."/>
            <person name="Chapman J."/>
            <person name="Putnam N.H."/>
            <person name="Hellsten U."/>
            <person name="Kawashima T."/>
            <person name="Kuo A."/>
            <person name="Mitros T."/>
            <person name="Salamov A."/>
            <person name="Carpenter M.L."/>
            <person name="Signorovitch A.Y."/>
            <person name="Moreno M.A."/>
            <person name="Kamm K."/>
            <person name="Grimwood J."/>
            <person name="Schmutz J."/>
            <person name="Shapiro H."/>
            <person name="Grigoriev I.V."/>
            <person name="Buss L.W."/>
            <person name="Schierwater B."/>
            <person name="Dellaporta S.L."/>
            <person name="Rokhsar D.S."/>
        </authorList>
    </citation>
    <scope>NUCLEOTIDE SEQUENCE [LARGE SCALE GENOMIC DNA]</scope>
    <source>
        <strain evidence="13 14">Grell-BS-1999</strain>
    </source>
</reference>
<dbReference type="GO" id="GO:0042761">
    <property type="term" value="P:very long-chain fatty acid biosynthetic process"/>
    <property type="evidence" value="ECO:0000318"/>
    <property type="project" value="GO_Central"/>
</dbReference>
<feature type="transmembrane region" description="Helical" evidence="12">
    <location>
        <begin position="12"/>
        <end position="36"/>
    </location>
</feature>
<comment type="similarity">
    <text evidence="2 12">Belongs to the ELO family.</text>
</comment>
<keyword evidence="9 12" id="KW-0472">Membrane</keyword>
<evidence type="ECO:0000313" key="14">
    <source>
        <dbReference type="Proteomes" id="UP000009022"/>
    </source>
</evidence>
<dbReference type="PANTHER" id="PTHR11157:SF134">
    <property type="entry name" value="ELONGATION OF FATTY ACIDS PROTEIN 1-RELATED"/>
    <property type="match status" value="1"/>
</dbReference>
<proteinExistence type="inferred from homology"/>
<name>B3RW66_TRIAD</name>
<dbReference type="GO" id="GO:0009922">
    <property type="term" value="F:fatty acid elongase activity"/>
    <property type="evidence" value="ECO:0000318"/>
    <property type="project" value="GO_Central"/>
</dbReference>
<feature type="transmembrane region" description="Helical" evidence="12">
    <location>
        <begin position="56"/>
        <end position="74"/>
    </location>
</feature>
<evidence type="ECO:0000256" key="6">
    <source>
        <dbReference type="ARBA" id="ARBA00022832"/>
    </source>
</evidence>
<keyword evidence="3 12" id="KW-0444">Lipid biosynthesis</keyword>
<keyword evidence="4 12" id="KW-0808">Transferase</keyword>
<evidence type="ECO:0000256" key="3">
    <source>
        <dbReference type="ARBA" id="ARBA00022516"/>
    </source>
</evidence>
<dbReference type="OrthoDB" id="434092at2759"/>
<evidence type="ECO:0000256" key="10">
    <source>
        <dbReference type="ARBA" id="ARBA00023160"/>
    </source>
</evidence>
<dbReference type="HOGENOM" id="CLU_048483_3_1_1"/>
<dbReference type="KEGG" id="tad:TRIADDRAFT_24481"/>
<comment type="caution">
    <text evidence="12">Lacks conserved residue(s) required for the propagation of feature annotation.</text>
</comment>
<dbReference type="InterPro" id="IPR030457">
    <property type="entry name" value="ELO_CS"/>
</dbReference>
<evidence type="ECO:0000256" key="12">
    <source>
        <dbReference type="RuleBase" id="RU361115"/>
    </source>
</evidence>
<sequence>LTSRMRAFSLRPLLIIHNFFCSAVSVYTALSSFYGAYQGGSAFLTKPVENLRYGFYLYWISKNVELLDTLYIILKKKYRQLSFLHVYHHSSMVLFSEFGYRLCPYPAIAIPLGINSVIHVFLYYYYGMCALDPANPPTWKKRLTEMQILQFIIGVTHSTLGYLYHGFCFYGVIYGFSMLWLFCNFYYKAYLTKRRLKNE</sequence>
<dbReference type="GO" id="GO:0030148">
    <property type="term" value="P:sphingolipid biosynthetic process"/>
    <property type="evidence" value="ECO:0000318"/>
    <property type="project" value="GO_Central"/>
</dbReference>
<dbReference type="GO" id="GO:0005789">
    <property type="term" value="C:endoplasmic reticulum membrane"/>
    <property type="evidence" value="ECO:0000318"/>
    <property type="project" value="GO_Central"/>
</dbReference>
<feature type="transmembrane region" description="Helical" evidence="12">
    <location>
        <begin position="102"/>
        <end position="126"/>
    </location>
</feature>
<comment type="catalytic activity">
    <reaction evidence="11 12">
        <text>a very-long-chain acyl-CoA + malonyl-CoA + H(+) = a very-long-chain 3-oxoacyl-CoA + CO2 + CoA</text>
        <dbReference type="Rhea" id="RHEA:32727"/>
        <dbReference type="ChEBI" id="CHEBI:15378"/>
        <dbReference type="ChEBI" id="CHEBI:16526"/>
        <dbReference type="ChEBI" id="CHEBI:57287"/>
        <dbReference type="ChEBI" id="CHEBI:57384"/>
        <dbReference type="ChEBI" id="CHEBI:90725"/>
        <dbReference type="ChEBI" id="CHEBI:90736"/>
        <dbReference type="EC" id="2.3.1.199"/>
    </reaction>
</comment>
<evidence type="ECO:0000313" key="13">
    <source>
        <dbReference type="EMBL" id="EDV26126.1"/>
    </source>
</evidence>
<dbReference type="Pfam" id="PF01151">
    <property type="entry name" value="ELO"/>
    <property type="match status" value="1"/>
</dbReference>
<keyword evidence="10 12" id="KW-0275">Fatty acid biosynthesis</keyword>